<comment type="similarity">
    <text evidence="1">Belongs to the glycosyl hydrolase 25 family.</text>
</comment>
<reference evidence="7" key="1">
    <citation type="submission" date="2023-06" db="EMBL/GenBank/DDBJ databases">
        <title>Identification and characterization of horizontal gene transfer across gut microbiota members of farm animals based on homology search.</title>
        <authorList>
            <person name="Zeman M."/>
            <person name="Kubasova T."/>
            <person name="Jahodarova E."/>
            <person name="Nykrynova M."/>
            <person name="Rychlik I."/>
        </authorList>
    </citation>
    <scope>NUCLEOTIDE SEQUENCE [LARGE SCALE GENOMIC DNA]</scope>
    <source>
        <strain evidence="7">161_Gplus</strain>
    </source>
</reference>
<evidence type="ECO:0000256" key="1">
    <source>
        <dbReference type="ARBA" id="ARBA00010646"/>
    </source>
</evidence>
<dbReference type="EMBL" id="JAUDDW010000001">
    <property type="protein sequence ID" value="MDM8265677.1"/>
    <property type="molecule type" value="Genomic_DNA"/>
</dbReference>
<organism evidence="6 7">
    <name type="scientific">Limosilactobacillus pontis</name>
    <dbReference type="NCBI Taxonomy" id="35787"/>
    <lineage>
        <taxon>Bacteria</taxon>
        <taxon>Bacillati</taxon>
        <taxon>Bacillota</taxon>
        <taxon>Bacilli</taxon>
        <taxon>Lactobacillales</taxon>
        <taxon>Lactobacillaceae</taxon>
        <taxon>Limosilactobacillus</taxon>
    </lineage>
</organism>
<dbReference type="RefSeq" id="WP_289585614.1">
    <property type="nucleotide sequence ID" value="NZ_JAUDDW010000001.1"/>
</dbReference>
<dbReference type="InterPro" id="IPR003646">
    <property type="entry name" value="SH3-like_bac-type"/>
</dbReference>
<feature type="signal peptide" evidence="4">
    <location>
        <begin position="1"/>
        <end position="27"/>
    </location>
</feature>
<keyword evidence="4" id="KW-0732">Signal</keyword>
<dbReference type="InterPro" id="IPR002053">
    <property type="entry name" value="Glyco_hydro_25"/>
</dbReference>
<name>A0ABT7UVE1_9LACO</name>
<dbReference type="Proteomes" id="UP001529343">
    <property type="component" value="Unassembled WGS sequence"/>
</dbReference>
<feature type="chain" id="PRO_5047177808" evidence="4">
    <location>
        <begin position="28"/>
        <end position="414"/>
    </location>
</feature>
<evidence type="ECO:0000313" key="7">
    <source>
        <dbReference type="Proteomes" id="UP001529343"/>
    </source>
</evidence>
<keyword evidence="3" id="KW-0326">Glycosidase</keyword>
<sequence length="414" mass="46207">MKHKQLKRSKQLAVAMAAAFLLVPATTGVVELHSQQLPVVQAAKGDHGVDWSKYQGANGVWGYPEDKFAIAQIGGTTDGYNCYDQWTYSTQVSGAIAQGKRAHTYIWWQNVTTNWQADQVLNYFLPKVQTPKGSIVALDVESGNQDTQAIQHACDRIRQAGYTPMVYGYKNYLQTHVDLSYLSNNEQLWLAEYPDYSVRRYPNFGYFPSYNNVGIFQFTSTYIAGGLDGDIDLTGITDDGYKNGNSQKPKSQTPAVQQGKQIHQATHNYTVRPGDSWWGIATKYGLDMNTLAQMNGMTINATIYPGQVIRVGYAKHVNPIMNNDHSGQSTWTGALGDTWHKEDGTFTSNTWLHLRWGAKPSSASIAVIGPGQEIKYDAWSRHNGFVYVRQPRSNGYGYIAVRSTYTGEPYGTFK</sequence>
<evidence type="ECO:0000256" key="2">
    <source>
        <dbReference type="ARBA" id="ARBA00022801"/>
    </source>
</evidence>
<evidence type="ECO:0000313" key="6">
    <source>
        <dbReference type="EMBL" id="MDM8265677.1"/>
    </source>
</evidence>
<dbReference type="PANTHER" id="PTHR33734">
    <property type="entry name" value="LYSM DOMAIN-CONTAINING GPI-ANCHORED PROTEIN 2"/>
    <property type="match status" value="1"/>
</dbReference>
<dbReference type="Gene3D" id="2.30.30.40">
    <property type="entry name" value="SH3 Domains"/>
    <property type="match status" value="1"/>
</dbReference>
<dbReference type="InterPro" id="IPR018077">
    <property type="entry name" value="Glyco_hydro_fam25_subgr"/>
</dbReference>
<dbReference type="SMART" id="SM00641">
    <property type="entry name" value="Glyco_25"/>
    <property type="match status" value="1"/>
</dbReference>
<comment type="caution">
    <text evidence="6">The sequence shown here is derived from an EMBL/GenBank/DDBJ whole genome shotgun (WGS) entry which is preliminary data.</text>
</comment>
<dbReference type="SUPFAM" id="SSF51445">
    <property type="entry name" value="(Trans)glycosidases"/>
    <property type="match status" value="1"/>
</dbReference>
<reference evidence="6 7" key="2">
    <citation type="submission" date="2023-06" db="EMBL/GenBank/DDBJ databases">
        <authorList>
            <person name="Zeman M."/>
            <person name="Kubasova T."/>
            <person name="Jahodarova E."/>
            <person name="Nykrynova M."/>
            <person name="Rychlik I."/>
        </authorList>
    </citation>
    <scope>NUCLEOTIDE SEQUENCE [LARGE SCALE GENOMIC DNA]</scope>
    <source>
        <strain evidence="6 7">161_Gplus</strain>
    </source>
</reference>
<evidence type="ECO:0000259" key="5">
    <source>
        <dbReference type="PROSITE" id="PS51782"/>
    </source>
</evidence>
<dbReference type="InterPro" id="IPR036779">
    <property type="entry name" value="LysM_dom_sf"/>
</dbReference>
<dbReference type="PANTHER" id="PTHR33734:SF22">
    <property type="entry name" value="MEMBRANE-BOUND LYTIC MUREIN TRANSGLYCOSYLASE D"/>
    <property type="match status" value="1"/>
</dbReference>
<keyword evidence="7" id="KW-1185">Reference proteome</keyword>
<keyword evidence="2" id="KW-0378">Hydrolase</keyword>
<dbReference type="Gene3D" id="3.10.350.10">
    <property type="entry name" value="LysM domain"/>
    <property type="match status" value="1"/>
</dbReference>
<dbReference type="Gene3D" id="3.20.20.80">
    <property type="entry name" value="Glycosidases"/>
    <property type="match status" value="1"/>
</dbReference>
<dbReference type="SMART" id="SM00257">
    <property type="entry name" value="LysM"/>
    <property type="match status" value="1"/>
</dbReference>
<gene>
    <name evidence="6" type="ORF">QUW44_00610</name>
</gene>
<dbReference type="PROSITE" id="PS51782">
    <property type="entry name" value="LYSM"/>
    <property type="match status" value="1"/>
</dbReference>
<dbReference type="InterPro" id="IPR018392">
    <property type="entry name" value="LysM"/>
</dbReference>
<dbReference type="CDD" id="cd00118">
    <property type="entry name" value="LysM"/>
    <property type="match status" value="1"/>
</dbReference>
<dbReference type="Pfam" id="PF01183">
    <property type="entry name" value="Glyco_hydro_25"/>
    <property type="match status" value="1"/>
</dbReference>
<protein>
    <submittedName>
        <fullName evidence="6">GH25 family lysozyme</fullName>
    </submittedName>
</protein>
<dbReference type="SMART" id="SM00287">
    <property type="entry name" value="SH3b"/>
    <property type="match status" value="1"/>
</dbReference>
<dbReference type="PROSITE" id="PS51904">
    <property type="entry name" value="GLYCOSYL_HYDROL_F25_2"/>
    <property type="match status" value="1"/>
</dbReference>
<dbReference type="Pfam" id="PF01476">
    <property type="entry name" value="LysM"/>
    <property type="match status" value="1"/>
</dbReference>
<feature type="domain" description="LysM" evidence="5">
    <location>
        <begin position="267"/>
        <end position="311"/>
    </location>
</feature>
<evidence type="ECO:0000256" key="3">
    <source>
        <dbReference type="ARBA" id="ARBA00023295"/>
    </source>
</evidence>
<dbReference type="InterPro" id="IPR017853">
    <property type="entry name" value="GH"/>
</dbReference>
<dbReference type="SUPFAM" id="SSF54106">
    <property type="entry name" value="LysM domain"/>
    <property type="match status" value="1"/>
</dbReference>
<accession>A0ABT7UVE1</accession>
<proteinExistence type="inferred from homology"/>
<evidence type="ECO:0000256" key="4">
    <source>
        <dbReference type="SAM" id="SignalP"/>
    </source>
</evidence>